<accession>A0ABR2PJN6</accession>
<dbReference type="InterPro" id="IPR012866">
    <property type="entry name" value="DUF1644"/>
</dbReference>
<name>A0ABR2PJN6_9ROSI</name>
<dbReference type="PANTHER" id="PTHR31197:SF29">
    <property type="entry name" value="C2H2-TYPE DOMAIN-CONTAINING PROTEIN"/>
    <property type="match status" value="1"/>
</dbReference>
<organism evidence="2 3">
    <name type="scientific">Hibiscus sabdariffa</name>
    <name type="common">roselle</name>
    <dbReference type="NCBI Taxonomy" id="183260"/>
    <lineage>
        <taxon>Eukaryota</taxon>
        <taxon>Viridiplantae</taxon>
        <taxon>Streptophyta</taxon>
        <taxon>Embryophyta</taxon>
        <taxon>Tracheophyta</taxon>
        <taxon>Spermatophyta</taxon>
        <taxon>Magnoliopsida</taxon>
        <taxon>eudicotyledons</taxon>
        <taxon>Gunneridae</taxon>
        <taxon>Pentapetalae</taxon>
        <taxon>rosids</taxon>
        <taxon>malvids</taxon>
        <taxon>Malvales</taxon>
        <taxon>Malvaceae</taxon>
        <taxon>Malvoideae</taxon>
        <taxon>Hibiscus</taxon>
    </lineage>
</organism>
<evidence type="ECO:0000256" key="1">
    <source>
        <dbReference type="SAM" id="MobiDB-lite"/>
    </source>
</evidence>
<sequence>MPKDRRVGSLSFERSRVSPYPCSSKGRDAKQCQPENPLESGFGSDEDVKEWEVARCPICMEHPHNAVLLRCSSFEKGCRPFMCNTSYRHSNCLDQFCKSSISSPSTAVLQEIPLGNMTSTSSGWRNPPLFYDHQTETGSDLQPKLFCPLCRGDIYGWSVVEPARRFMNSKVRSCSSEICDFSGTYGELRKHARSAHPLVRPTEVDPERQLDWTRLERERDYEDMLSSIQPVAGEESNGESLSDLEDFRSWLTINLAYLTLALEFISDSRSTEDNGFGRRSGSRRFRYDRESDHGTRENGNSVSDRPLLGHRNNPMPEERLPGRHRGSQSILQWRNRSSASDRVSQGRRPMIEAHCLMIVAAPDGNKSRSLAVDWIPSSPSLAISQSSAPKLTRIYMPYIT</sequence>
<keyword evidence="3" id="KW-1185">Reference proteome</keyword>
<evidence type="ECO:0000313" key="3">
    <source>
        <dbReference type="Proteomes" id="UP001396334"/>
    </source>
</evidence>
<evidence type="ECO:0000313" key="2">
    <source>
        <dbReference type="EMBL" id="KAK8988626.1"/>
    </source>
</evidence>
<dbReference type="PANTHER" id="PTHR31197">
    <property type="entry name" value="OS01G0612600 PROTEIN"/>
    <property type="match status" value="1"/>
</dbReference>
<dbReference type="Pfam" id="PF07800">
    <property type="entry name" value="DUF1644"/>
    <property type="match status" value="1"/>
</dbReference>
<proteinExistence type="predicted"/>
<dbReference type="Proteomes" id="UP001396334">
    <property type="component" value="Unassembled WGS sequence"/>
</dbReference>
<feature type="region of interest" description="Disordered" evidence="1">
    <location>
        <begin position="1"/>
        <end position="44"/>
    </location>
</feature>
<gene>
    <name evidence="2" type="ORF">V6N11_030009</name>
</gene>
<feature type="compositionally biased region" description="Basic and acidic residues" evidence="1">
    <location>
        <begin position="285"/>
        <end position="296"/>
    </location>
</feature>
<feature type="compositionally biased region" description="Polar residues" evidence="1">
    <location>
        <begin position="327"/>
        <end position="343"/>
    </location>
</feature>
<feature type="region of interest" description="Disordered" evidence="1">
    <location>
        <begin position="270"/>
        <end position="345"/>
    </location>
</feature>
<protein>
    <submittedName>
        <fullName evidence="2">Uncharacterized protein</fullName>
    </submittedName>
</protein>
<reference evidence="2 3" key="1">
    <citation type="journal article" date="2024" name="G3 (Bethesda)">
        <title>Genome assembly of Hibiscus sabdariffa L. provides insights into metabolisms of medicinal natural products.</title>
        <authorList>
            <person name="Kim T."/>
        </authorList>
    </citation>
    <scope>NUCLEOTIDE SEQUENCE [LARGE SCALE GENOMIC DNA]</scope>
    <source>
        <strain evidence="2">TK-2024</strain>
        <tissue evidence="2">Old leaves</tissue>
    </source>
</reference>
<dbReference type="EMBL" id="JBBPBN010000057">
    <property type="protein sequence ID" value="KAK8988626.1"/>
    <property type="molecule type" value="Genomic_DNA"/>
</dbReference>
<comment type="caution">
    <text evidence="2">The sequence shown here is derived from an EMBL/GenBank/DDBJ whole genome shotgun (WGS) entry which is preliminary data.</text>
</comment>